<evidence type="ECO:0000313" key="3">
    <source>
        <dbReference type="Proteomes" id="UP001165060"/>
    </source>
</evidence>
<comment type="caution">
    <text evidence="2">The sequence shown here is derived from an EMBL/GenBank/DDBJ whole genome shotgun (WGS) entry which is preliminary data.</text>
</comment>
<accession>A0ABQ6MPT7</accession>
<feature type="region of interest" description="Disordered" evidence="1">
    <location>
        <begin position="18"/>
        <end position="39"/>
    </location>
</feature>
<gene>
    <name evidence="2" type="ORF">TeGR_g8500</name>
</gene>
<evidence type="ECO:0000313" key="2">
    <source>
        <dbReference type="EMBL" id="GMI29702.1"/>
    </source>
</evidence>
<proteinExistence type="predicted"/>
<reference evidence="2 3" key="1">
    <citation type="journal article" date="2023" name="Commun. Biol.">
        <title>Genome analysis of Parmales, the sister group of diatoms, reveals the evolutionary specialization of diatoms from phago-mixotrophs to photoautotrophs.</title>
        <authorList>
            <person name="Ban H."/>
            <person name="Sato S."/>
            <person name="Yoshikawa S."/>
            <person name="Yamada K."/>
            <person name="Nakamura Y."/>
            <person name="Ichinomiya M."/>
            <person name="Sato N."/>
            <person name="Blanc-Mathieu R."/>
            <person name="Endo H."/>
            <person name="Kuwata A."/>
            <person name="Ogata H."/>
        </authorList>
    </citation>
    <scope>NUCLEOTIDE SEQUENCE [LARGE SCALE GENOMIC DNA]</scope>
</reference>
<dbReference type="Proteomes" id="UP001165060">
    <property type="component" value="Unassembled WGS sequence"/>
</dbReference>
<name>A0ABQ6MPT7_9STRA</name>
<evidence type="ECO:0000256" key="1">
    <source>
        <dbReference type="SAM" id="MobiDB-lite"/>
    </source>
</evidence>
<feature type="compositionally biased region" description="Basic and acidic residues" evidence="1">
    <location>
        <begin position="80"/>
        <end position="96"/>
    </location>
</feature>
<keyword evidence="3" id="KW-1185">Reference proteome</keyword>
<feature type="region of interest" description="Disordered" evidence="1">
    <location>
        <begin position="74"/>
        <end position="130"/>
    </location>
</feature>
<dbReference type="EMBL" id="BRYB01000417">
    <property type="protein sequence ID" value="GMI29702.1"/>
    <property type="molecule type" value="Genomic_DNA"/>
</dbReference>
<protein>
    <recommendedName>
        <fullName evidence="4">Pre-mRNA-splicing factor SYF2</fullName>
    </recommendedName>
</protein>
<sequence length="279" mass="31696">MAKLVDLDNDAYATYASLTSSNANPPSRPTHFHAPPSFLNSYHVPETTLESTWSQPKKVPDASLRAAEDKAMFEAVSSGTREEQRLLQQARRDKMTKSSISLSYDFPNSSSTPAPPSSHYRTTQADHTNHLWLEDEREHMRRRFAPNTLRREEQLKKDLRASHIEFGRDGVDASKYDEDRREAERWRSTARDGMTLKGVDKDVKKHAAEAKKKKAVLQSTSRGMRLGEDKVAYTTDQEAALRHTIATKARMPREEAKDEGPPKHLRDDVGALLMHDPNF</sequence>
<feature type="region of interest" description="Disordered" evidence="1">
    <location>
        <begin position="245"/>
        <end position="279"/>
    </location>
</feature>
<evidence type="ECO:0008006" key="4">
    <source>
        <dbReference type="Google" id="ProtNLM"/>
    </source>
</evidence>
<organism evidence="2 3">
    <name type="scientific">Tetraparma gracilis</name>
    <dbReference type="NCBI Taxonomy" id="2962635"/>
    <lineage>
        <taxon>Eukaryota</taxon>
        <taxon>Sar</taxon>
        <taxon>Stramenopiles</taxon>
        <taxon>Ochrophyta</taxon>
        <taxon>Bolidophyceae</taxon>
        <taxon>Parmales</taxon>
        <taxon>Triparmaceae</taxon>
        <taxon>Tetraparma</taxon>
    </lineage>
</organism>
<feature type="compositionally biased region" description="Basic and acidic residues" evidence="1">
    <location>
        <begin position="251"/>
        <end position="269"/>
    </location>
</feature>